<keyword evidence="2" id="KW-1185">Reference proteome</keyword>
<evidence type="ECO:0000313" key="1">
    <source>
        <dbReference type="EMBL" id="RDX60396.1"/>
    </source>
</evidence>
<accession>A0A371E2Z5</accession>
<reference evidence="1" key="1">
    <citation type="submission" date="2018-05" db="EMBL/GenBank/DDBJ databases">
        <title>Draft genome of Mucuna pruriens seed.</title>
        <authorList>
            <person name="Nnadi N.E."/>
            <person name="Vos R."/>
            <person name="Hasami M.H."/>
            <person name="Devisetty U.K."/>
            <person name="Aguiy J.C."/>
        </authorList>
    </citation>
    <scope>NUCLEOTIDE SEQUENCE [LARGE SCALE GENOMIC DNA]</scope>
    <source>
        <strain evidence="1">JCA_2017</strain>
    </source>
</reference>
<organism evidence="1 2">
    <name type="scientific">Mucuna pruriens</name>
    <name type="common">Velvet bean</name>
    <name type="synonym">Dolichos pruriens</name>
    <dbReference type="NCBI Taxonomy" id="157652"/>
    <lineage>
        <taxon>Eukaryota</taxon>
        <taxon>Viridiplantae</taxon>
        <taxon>Streptophyta</taxon>
        <taxon>Embryophyta</taxon>
        <taxon>Tracheophyta</taxon>
        <taxon>Spermatophyta</taxon>
        <taxon>Magnoliopsida</taxon>
        <taxon>eudicotyledons</taxon>
        <taxon>Gunneridae</taxon>
        <taxon>Pentapetalae</taxon>
        <taxon>rosids</taxon>
        <taxon>fabids</taxon>
        <taxon>Fabales</taxon>
        <taxon>Fabaceae</taxon>
        <taxon>Papilionoideae</taxon>
        <taxon>50 kb inversion clade</taxon>
        <taxon>NPAAA clade</taxon>
        <taxon>indigoferoid/millettioid clade</taxon>
        <taxon>Phaseoleae</taxon>
        <taxon>Mucuna</taxon>
    </lineage>
</organism>
<dbReference type="Proteomes" id="UP000257109">
    <property type="component" value="Unassembled WGS sequence"/>
</dbReference>
<evidence type="ECO:0000313" key="2">
    <source>
        <dbReference type="Proteomes" id="UP000257109"/>
    </source>
</evidence>
<protein>
    <submittedName>
        <fullName evidence="1">Uncharacterized protein</fullName>
    </submittedName>
</protein>
<sequence>MPVALTFNFTRVVFSLAHVELSWITV</sequence>
<name>A0A371E2Z5_MUCPR</name>
<comment type="caution">
    <text evidence="1">The sequence shown here is derived from an EMBL/GenBank/DDBJ whole genome shotgun (WGS) entry which is preliminary data.</text>
</comment>
<proteinExistence type="predicted"/>
<dbReference type="EMBL" id="QJKJ01016897">
    <property type="protein sequence ID" value="RDX60396.1"/>
    <property type="molecule type" value="Genomic_DNA"/>
</dbReference>
<dbReference type="AlphaFoldDB" id="A0A371E2Z5"/>
<gene>
    <name evidence="1" type="ORF">CR513_61461</name>
</gene>